<keyword evidence="4" id="KW-1185">Reference proteome</keyword>
<organism evidence="3 4">
    <name type="scientific">Dendrothele bispora (strain CBS 962.96)</name>
    <dbReference type="NCBI Taxonomy" id="1314807"/>
    <lineage>
        <taxon>Eukaryota</taxon>
        <taxon>Fungi</taxon>
        <taxon>Dikarya</taxon>
        <taxon>Basidiomycota</taxon>
        <taxon>Agaricomycotina</taxon>
        <taxon>Agaricomycetes</taxon>
        <taxon>Agaricomycetidae</taxon>
        <taxon>Agaricales</taxon>
        <taxon>Agaricales incertae sedis</taxon>
        <taxon>Dendrothele</taxon>
    </lineage>
</organism>
<feature type="compositionally biased region" description="Polar residues" evidence="1">
    <location>
        <begin position="395"/>
        <end position="413"/>
    </location>
</feature>
<protein>
    <submittedName>
        <fullName evidence="3">Uncharacterized protein</fullName>
    </submittedName>
</protein>
<feature type="compositionally biased region" description="Low complexity" evidence="1">
    <location>
        <begin position="190"/>
        <end position="202"/>
    </location>
</feature>
<feature type="region of interest" description="Disordered" evidence="1">
    <location>
        <begin position="445"/>
        <end position="466"/>
    </location>
</feature>
<evidence type="ECO:0000313" key="4">
    <source>
        <dbReference type="Proteomes" id="UP000297245"/>
    </source>
</evidence>
<feature type="region of interest" description="Disordered" evidence="1">
    <location>
        <begin position="254"/>
        <end position="283"/>
    </location>
</feature>
<keyword evidence="2" id="KW-0472">Membrane</keyword>
<keyword evidence="2" id="KW-0812">Transmembrane</keyword>
<evidence type="ECO:0000256" key="2">
    <source>
        <dbReference type="SAM" id="Phobius"/>
    </source>
</evidence>
<feature type="region of interest" description="Disordered" evidence="1">
    <location>
        <begin position="110"/>
        <end position="130"/>
    </location>
</feature>
<dbReference type="Gene3D" id="2.60.120.260">
    <property type="entry name" value="Galactose-binding domain-like"/>
    <property type="match status" value="1"/>
</dbReference>
<name>A0A4S8MCD7_DENBC</name>
<feature type="region of interest" description="Disordered" evidence="1">
    <location>
        <begin position="174"/>
        <end position="216"/>
    </location>
</feature>
<gene>
    <name evidence="3" type="ORF">K435DRAFT_794397</name>
</gene>
<accession>A0A4S8MCD7</accession>
<feature type="region of interest" description="Disordered" evidence="1">
    <location>
        <begin position="394"/>
        <end position="413"/>
    </location>
</feature>
<proteinExistence type="predicted"/>
<feature type="region of interest" description="Disordered" evidence="1">
    <location>
        <begin position="354"/>
        <end position="388"/>
    </location>
</feature>
<evidence type="ECO:0000313" key="3">
    <source>
        <dbReference type="EMBL" id="THV00173.1"/>
    </source>
</evidence>
<sequence>MKELDLDPLKLLSPQPLYVTELGSSGLTGKGRLKFVGVDDTDLSIKFSEGWSVSSPQTSLNVGGTHHFADSTHLDVTAQFNFTGTEVFLLSPLWPYEVGIRVSIDGSQPIPIDMKDPSKTEQAGGPESVSSKVLWSSGELANGTHVLDFSFLPGKQFAAIDALIFTVQDEPTSTTKGILGSGGNNTMAMSTDNSPDSSSDENNPPPSTVPNSNNTSLPERTIVAIVSGTLCGTAVLALMIFFVAVLLRRRRRARKAPSDDFRAGPAYRPGTAPPPLSDTGSTAAYKQSHNNFQSQPSPARSWLTSASSLTRVGSDSSELIAKKKGNNVPLYGIAEEPTILEPFPISVTTMASDEDAAEKGGGVSVGRSKSSHSNTFPNPWRKSEFSGIDDGLAQDSAQIHSPTPLPTQNAVDPNQNPFETHIVPPQTLTEVMDARTYFTHVRSNSDAREERLGGTTTSTQTQLGGGLEKEVVEEKNSKIKEALSSGPGPGPSLVVVGMAVPQIRHVHPLPLPPRRAQVARALPIPK</sequence>
<dbReference type="OrthoDB" id="3234968at2759"/>
<evidence type="ECO:0000256" key="1">
    <source>
        <dbReference type="SAM" id="MobiDB-lite"/>
    </source>
</evidence>
<reference evidence="3 4" key="1">
    <citation type="journal article" date="2019" name="Nat. Ecol. Evol.">
        <title>Megaphylogeny resolves global patterns of mushroom evolution.</title>
        <authorList>
            <person name="Varga T."/>
            <person name="Krizsan K."/>
            <person name="Foldi C."/>
            <person name="Dima B."/>
            <person name="Sanchez-Garcia M."/>
            <person name="Sanchez-Ramirez S."/>
            <person name="Szollosi G.J."/>
            <person name="Szarkandi J.G."/>
            <person name="Papp V."/>
            <person name="Albert L."/>
            <person name="Andreopoulos W."/>
            <person name="Angelini C."/>
            <person name="Antonin V."/>
            <person name="Barry K.W."/>
            <person name="Bougher N.L."/>
            <person name="Buchanan P."/>
            <person name="Buyck B."/>
            <person name="Bense V."/>
            <person name="Catcheside P."/>
            <person name="Chovatia M."/>
            <person name="Cooper J."/>
            <person name="Damon W."/>
            <person name="Desjardin D."/>
            <person name="Finy P."/>
            <person name="Geml J."/>
            <person name="Haridas S."/>
            <person name="Hughes K."/>
            <person name="Justo A."/>
            <person name="Karasinski D."/>
            <person name="Kautmanova I."/>
            <person name="Kiss B."/>
            <person name="Kocsube S."/>
            <person name="Kotiranta H."/>
            <person name="LaButti K.M."/>
            <person name="Lechner B.E."/>
            <person name="Liimatainen K."/>
            <person name="Lipzen A."/>
            <person name="Lukacs Z."/>
            <person name="Mihaltcheva S."/>
            <person name="Morgado L.N."/>
            <person name="Niskanen T."/>
            <person name="Noordeloos M.E."/>
            <person name="Ohm R.A."/>
            <person name="Ortiz-Santana B."/>
            <person name="Ovrebo C."/>
            <person name="Racz N."/>
            <person name="Riley R."/>
            <person name="Savchenko A."/>
            <person name="Shiryaev A."/>
            <person name="Soop K."/>
            <person name="Spirin V."/>
            <person name="Szebenyi C."/>
            <person name="Tomsovsky M."/>
            <person name="Tulloss R.E."/>
            <person name="Uehling J."/>
            <person name="Grigoriev I.V."/>
            <person name="Vagvolgyi C."/>
            <person name="Papp T."/>
            <person name="Martin F.M."/>
            <person name="Miettinen O."/>
            <person name="Hibbett D.S."/>
            <person name="Nagy L.G."/>
        </authorList>
    </citation>
    <scope>NUCLEOTIDE SEQUENCE [LARGE SCALE GENOMIC DNA]</scope>
    <source>
        <strain evidence="3 4">CBS 962.96</strain>
    </source>
</reference>
<dbReference type="AlphaFoldDB" id="A0A4S8MCD7"/>
<feature type="transmembrane region" description="Helical" evidence="2">
    <location>
        <begin position="222"/>
        <end position="247"/>
    </location>
</feature>
<keyword evidence="2" id="KW-1133">Transmembrane helix</keyword>
<dbReference type="EMBL" id="ML179108">
    <property type="protein sequence ID" value="THV00173.1"/>
    <property type="molecule type" value="Genomic_DNA"/>
</dbReference>
<dbReference type="Proteomes" id="UP000297245">
    <property type="component" value="Unassembled WGS sequence"/>
</dbReference>
<feature type="compositionally biased region" description="Low complexity" evidence="1">
    <location>
        <begin position="453"/>
        <end position="462"/>
    </location>
</feature>